<protein>
    <submittedName>
        <fullName evidence="1">Uncharacterized protein</fullName>
    </submittedName>
</protein>
<accession>A0A2J6RL21</accession>
<evidence type="ECO:0000313" key="2">
    <source>
        <dbReference type="Proteomes" id="UP000235786"/>
    </source>
</evidence>
<name>A0A2J6RL21_HYAVF</name>
<organism evidence="1 2">
    <name type="scientific">Hyaloscypha variabilis (strain UAMH 11265 / GT02V1 / F)</name>
    <name type="common">Meliniomyces variabilis</name>
    <dbReference type="NCBI Taxonomy" id="1149755"/>
    <lineage>
        <taxon>Eukaryota</taxon>
        <taxon>Fungi</taxon>
        <taxon>Dikarya</taxon>
        <taxon>Ascomycota</taxon>
        <taxon>Pezizomycotina</taxon>
        <taxon>Leotiomycetes</taxon>
        <taxon>Helotiales</taxon>
        <taxon>Hyaloscyphaceae</taxon>
        <taxon>Hyaloscypha</taxon>
        <taxon>Hyaloscypha variabilis</taxon>
    </lineage>
</organism>
<dbReference type="EMBL" id="KZ613947">
    <property type="protein sequence ID" value="PMD39226.1"/>
    <property type="molecule type" value="Genomic_DNA"/>
</dbReference>
<evidence type="ECO:0000313" key="1">
    <source>
        <dbReference type="EMBL" id="PMD39226.1"/>
    </source>
</evidence>
<dbReference type="Proteomes" id="UP000235786">
    <property type="component" value="Unassembled WGS sequence"/>
</dbReference>
<gene>
    <name evidence="1" type="ORF">L207DRAFT_55349</name>
</gene>
<keyword evidence="2" id="KW-1185">Reference proteome</keyword>
<proteinExistence type="predicted"/>
<reference evidence="1 2" key="1">
    <citation type="submission" date="2016-04" db="EMBL/GenBank/DDBJ databases">
        <title>A degradative enzymes factory behind the ericoid mycorrhizal symbiosis.</title>
        <authorList>
            <consortium name="DOE Joint Genome Institute"/>
            <person name="Martino E."/>
            <person name="Morin E."/>
            <person name="Grelet G."/>
            <person name="Kuo A."/>
            <person name="Kohler A."/>
            <person name="Daghino S."/>
            <person name="Barry K."/>
            <person name="Choi C."/>
            <person name="Cichocki N."/>
            <person name="Clum A."/>
            <person name="Copeland A."/>
            <person name="Hainaut M."/>
            <person name="Haridas S."/>
            <person name="Labutti K."/>
            <person name="Lindquist E."/>
            <person name="Lipzen A."/>
            <person name="Khouja H.-R."/>
            <person name="Murat C."/>
            <person name="Ohm R."/>
            <person name="Olson A."/>
            <person name="Spatafora J."/>
            <person name="Veneault-Fourrey C."/>
            <person name="Henrissat B."/>
            <person name="Grigoriev I."/>
            <person name="Martin F."/>
            <person name="Perotto S."/>
        </authorList>
    </citation>
    <scope>NUCLEOTIDE SEQUENCE [LARGE SCALE GENOMIC DNA]</scope>
    <source>
        <strain evidence="1 2">F</strain>
    </source>
</reference>
<sequence>MRSSRLEQPRANLHQLGSRSFTATSNGDGQLHACRSEAYPSAWDRGQHLGLKIYPLRVQRALACAERDFVTWKWGGRGQPCSMRSEASFAARIVPQTPQLVNSFQLDIRLSPSSSLSSLTPIAQTQHRGRPPRPCQMDTSLWTRPPILHL</sequence>
<dbReference type="AlphaFoldDB" id="A0A2J6RL21"/>